<feature type="compositionally biased region" description="Low complexity" evidence="5">
    <location>
        <begin position="773"/>
        <end position="784"/>
    </location>
</feature>
<comment type="catalytic activity">
    <reaction evidence="4">
        <text>O-phospho-L-tyrosyl-[protein] + H2O = L-tyrosyl-[protein] + phosphate</text>
        <dbReference type="Rhea" id="RHEA:10684"/>
        <dbReference type="Rhea" id="RHEA-COMP:10136"/>
        <dbReference type="Rhea" id="RHEA-COMP:20101"/>
        <dbReference type="ChEBI" id="CHEBI:15377"/>
        <dbReference type="ChEBI" id="CHEBI:43474"/>
        <dbReference type="ChEBI" id="CHEBI:46858"/>
        <dbReference type="ChEBI" id="CHEBI:61978"/>
        <dbReference type="EC" id="3.1.3.48"/>
    </reaction>
</comment>
<dbReference type="InterPro" id="IPR029021">
    <property type="entry name" value="Prot-tyrosine_phosphatase-like"/>
</dbReference>
<dbReference type="InterPro" id="IPR036865">
    <property type="entry name" value="CRAL-TRIO_dom_sf"/>
</dbReference>
<dbReference type="PROSITE" id="PS00383">
    <property type="entry name" value="TYR_PHOSPHATASE_1"/>
    <property type="match status" value="1"/>
</dbReference>
<feature type="domain" description="Tyrosine-protein phosphatase" evidence="6">
    <location>
        <begin position="354"/>
        <end position="612"/>
    </location>
</feature>
<feature type="region of interest" description="Disordered" evidence="5">
    <location>
        <begin position="820"/>
        <end position="849"/>
    </location>
</feature>
<evidence type="ECO:0000256" key="2">
    <source>
        <dbReference type="ARBA" id="ARBA00022801"/>
    </source>
</evidence>
<dbReference type="PROSITE" id="PS50191">
    <property type="entry name" value="CRAL_TRIO"/>
    <property type="match status" value="1"/>
</dbReference>
<dbReference type="PRINTS" id="PR00700">
    <property type="entry name" value="PRTYPHPHTASE"/>
</dbReference>
<comment type="caution">
    <text evidence="9">The sequence shown here is derived from an EMBL/GenBank/DDBJ whole genome shotgun (WGS) entry which is preliminary data.</text>
</comment>
<dbReference type="EC" id="3.1.3.48" evidence="1"/>
<feature type="compositionally biased region" description="Basic residues" evidence="5">
    <location>
        <begin position="927"/>
        <end position="944"/>
    </location>
</feature>
<keyword evidence="2" id="KW-0378">Hydrolase</keyword>
<keyword evidence="11" id="KW-1185">Reference proteome</keyword>
<feature type="region of interest" description="Disordered" evidence="5">
    <location>
        <begin position="217"/>
        <end position="265"/>
    </location>
</feature>
<dbReference type="CDD" id="cd00170">
    <property type="entry name" value="SEC14"/>
    <property type="match status" value="1"/>
</dbReference>
<dbReference type="Gene3D" id="3.90.190.10">
    <property type="entry name" value="Protein tyrosine phosphatase superfamily"/>
    <property type="match status" value="1"/>
</dbReference>
<protein>
    <recommendedName>
        <fullName evidence="1">protein-tyrosine-phosphatase</fullName>
        <ecNumber evidence="1">3.1.3.48</ecNumber>
    </recommendedName>
</protein>
<sequence>MKMNQPVCAIFVASSQQSTTTLTPEERDHLTIQALVSQLDAANESINVQQNGLQFIYDMQNWTTSNTDLSLTKKILKLLQDIYCVMLKDIFVVAVPTSFKVSFKGATSFSRDGMLSFLSNQAYSMDEIPVNFGGSYDPKTENTKRYQICQTILLNPQSICYKYYSADNHQLAKSTILYVNNDTDNLNISKQNNNNSPNSSSSLIAIVTLKRQQQLQTQVSNIRKRESSISSGDSEKRHRSNYNEVVEEDFVPSSPPYRKNASNYFPLPRPLVSSSRYLYHRQKRAHITEKDQRSHNNSSYLSNISQQNETNHNQNNFNVTDSYQRQQNEMMNNTKPDQVNSTVQEFVSKSVDVMKKEFRKLANPSVKYPSAAREPKNISKNRYRDVIPGDETRVFLLPDELDKDDFINASYVSGYKQAKAYIFAQGPLESTTKDFWRMIWQQKSDVIAMTTNVRENGMQKCFQYWPLEVDNSQTYGMYTVTNDQTDRGENFNITKLTLRKKYTDQSLTVYHCHFTKWPDHGVPSGTGAALEFLEKVRTFHQKTNSKSPIVVHCSAGIGRTGTFCTIDISMRRFRAEKTIDIASTVANMRNERAGSVQTEDQYIFCHLALIDFIQLDEQVQSALNRKGTVVNIVPSLPSFDRASVQSTDTIITGTNDTYTTIKAASITKSTDGDNRDIDRVPRVKSDVNRTSILTSETDKYAEDYRAQTTHDKPRIDNKSVKLAQSIHNSFEGGYIERLHSENDFEVGRLIRSESAKGLLYKRSAEELNNQPQISTSNDINNTSSKPQSPKRQIKVNKSINKNAVQTPDIQQRQYHHVFNEESIDYSSNERKNSKTNRIPKSRTYKPPKVPVIQTNNQYNLSTPRLKDKERTLSSEAFTSSTFIRSPESTNTPVLLTPVFSRTQLEPSLLKADQTFLVDYGLSSKATAPKKQRTSRKPRKNGLRE</sequence>
<dbReference type="FunFam" id="3.90.190.10:FF:000102">
    <property type="entry name" value="Receptor-type tyrosine-protein phosphatase"/>
    <property type="match status" value="1"/>
</dbReference>
<dbReference type="InterPro" id="IPR016130">
    <property type="entry name" value="Tyr_Pase_AS"/>
</dbReference>
<dbReference type="OrthoDB" id="10051650at2759"/>
<name>A0A814LPM6_9BILA</name>
<dbReference type="PROSITE" id="PS50055">
    <property type="entry name" value="TYR_PHOSPHATASE_PTP"/>
    <property type="match status" value="1"/>
</dbReference>
<feature type="region of interest" description="Disordered" evidence="5">
    <location>
        <begin position="920"/>
        <end position="944"/>
    </location>
</feature>
<evidence type="ECO:0000313" key="11">
    <source>
        <dbReference type="Proteomes" id="UP000663829"/>
    </source>
</evidence>
<dbReference type="PROSITE" id="PS50056">
    <property type="entry name" value="TYR_PHOSPHATASE_2"/>
    <property type="match status" value="1"/>
</dbReference>
<dbReference type="InterPro" id="IPR003595">
    <property type="entry name" value="Tyr_Pase_cat"/>
</dbReference>
<keyword evidence="3" id="KW-0904">Protein phosphatase</keyword>
<dbReference type="EMBL" id="CAJNOQ010004641">
    <property type="protein sequence ID" value="CAF1067921.1"/>
    <property type="molecule type" value="Genomic_DNA"/>
</dbReference>
<feature type="domain" description="Tyrosine specific protein phosphatases" evidence="7">
    <location>
        <begin position="530"/>
        <end position="603"/>
    </location>
</feature>
<accession>A0A814LPM6</accession>
<evidence type="ECO:0000256" key="3">
    <source>
        <dbReference type="ARBA" id="ARBA00022912"/>
    </source>
</evidence>
<evidence type="ECO:0000259" key="6">
    <source>
        <dbReference type="PROSITE" id="PS50055"/>
    </source>
</evidence>
<reference evidence="9" key="1">
    <citation type="submission" date="2021-02" db="EMBL/GenBank/DDBJ databases">
        <authorList>
            <person name="Nowell W R."/>
        </authorList>
    </citation>
    <scope>NUCLEOTIDE SEQUENCE</scope>
</reference>
<dbReference type="PANTHER" id="PTHR19134:SF534">
    <property type="entry name" value="LD27988P"/>
    <property type="match status" value="1"/>
</dbReference>
<dbReference type="Pfam" id="PF00102">
    <property type="entry name" value="Y_phosphatase"/>
    <property type="match status" value="1"/>
</dbReference>
<evidence type="ECO:0000256" key="1">
    <source>
        <dbReference type="ARBA" id="ARBA00013064"/>
    </source>
</evidence>
<evidence type="ECO:0000256" key="4">
    <source>
        <dbReference type="ARBA" id="ARBA00051722"/>
    </source>
</evidence>
<dbReference type="PANTHER" id="PTHR19134">
    <property type="entry name" value="RECEPTOR-TYPE TYROSINE-PROTEIN PHOSPHATASE"/>
    <property type="match status" value="1"/>
</dbReference>
<dbReference type="SUPFAM" id="SSF52799">
    <property type="entry name" value="(Phosphotyrosine protein) phosphatases II"/>
    <property type="match status" value="1"/>
</dbReference>
<dbReference type="Proteomes" id="UP000681722">
    <property type="component" value="Unassembled WGS sequence"/>
</dbReference>
<dbReference type="InterPro" id="IPR000387">
    <property type="entry name" value="Tyr_Pase_dom"/>
</dbReference>
<dbReference type="SUPFAM" id="SSF52087">
    <property type="entry name" value="CRAL/TRIO domain"/>
    <property type="match status" value="1"/>
</dbReference>
<dbReference type="Gene3D" id="3.40.525.10">
    <property type="entry name" value="CRAL-TRIO lipid binding domain"/>
    <property type="match status" value="1"/>
</dbReference>
<feature type="region of interest" description="Disordered" evidence="5">
    <location>
        <begin position="769"/>
        <end position="793"/>
    </location>
</feature>
<dbReference type="InterPro" id="IPR000242">
    <property type="entry name" value="PTP_cat"/>
</dbReference>
<dbReference type="SMART" id="SM00404">
    <property type="entry name" value="PTPc_motif"/>
    <property type="match status" value="1"/>
</dbReference>
<dbReference type="Proteomes" id="UP000663829">
    <property type="component" value="Unassembled WGS sequence"/>
</dbReference>
<dbReference type="SMART" id="SM00194">
    <property type="entry name" value="PTPc"/>
    <property type="match status" value="1"/>
</dbReference>
<feature type="compositionally biased region" description="Basic residues" evidence="5">
    <location>
        <begin position="833"/>
        <end position="845"/>
    </location>
</feature>
<dbReference type="AlphaFoldDB" id="A0A814LPM6"/>
<dbReference type="EMBL" id="CAJOBC010004641">
    <property type="protein sequence ID" value="CAF3835360.1"/>
    <property type="molecule type" value="Genomic_DNA"/>
</dbReference>
<feature type="domain" description="CRAL-TRIO" evidence="8">
    <location>
        <begin position="1"/>
        <end position="109"/>
    </location>
</feature>
<dbReference type="InterPro" id="IPR001251">
    <property type="entry name" value="CRAL-TRIO_dom"/>
</dbReference>
<gene>
    <name evidence="9" type="ORF">GPM918_LOCUS17120</name>
    <name evidence="10" type="ORF">SRO942_LOCUS17119</name>
</gene>
<dbReference type="InterPro" id="IPR050348">
    <property type="entry name" value="Protein-Tyr_Phosphatase"/>
</dbReference>
<organism evidence="9 11">
    <name type="scientific">Didymodactylos carnosus</name>
    <dbReference type="NCBI Taxonomy" id="1234261"/>
    <lineage>
        <taxon>Eukaryota</taxon>
        <taxon>Metazoa</taxon>
        <taxon>Spiralia</taxon>
        <taxon>Gnathifera</taxon>
        <taxon>Rotifera</taxon>
        <taxon>Eurotatoria</taxon>
        <taxon>Bdelloidea</taxon>
        <taxon>Philodinida</taxon>
        <taxon>Philodinidae</taxon>
        <taxon>Didymodactylos</taxon>
    </lineage>
</organism>
<evidence type="ECO:0000313" key="10">
    <source>
        <dbReference type="EMBL" id="CAF3835360.1"/>
    </source>
</evidence>
<evidence type="ECO:0000259" key="7">
    <source>
        <dbReference type="PROSITE" id="PS50056"/>
    </source>
</evidence>
<evidence type="ECO:0000313" key="9">
    <source>
        <dbReference type="EMBL" id="CAF1067921.1"/>
    </source>
</evidence>
<dbReference type="Pfam" id="PF00650">
    <property type="entry name" value="CRAL_TRIO"/>
    <property type="match status" value="1"/>
</dbReference>
<proteinExistence type="predicted"/>
<evidence type="ECO:0000256" key="5">
    <source>
        <dbReference type="SAM" id="MobiDB-lite"/>
    </source>
</evidence>
<evidence type="ECO:0000259" key="8">
    <source>
        <dbReference type="PROSITE" id="PS50191"/>
    </source>
</evidence>
<dbReference type="GO" id="GO:0004725">
    <property type="term" value="F:protein tyrosine phosphatase activity"/>
    <property type="evidence" value="ECO:0007669"/>
    <property type="project" value="UniProtKB-EC"/>
</dbReference>